<feature type="compositionally biased region" description="Acidic residues" evidence="1">
    <location>
        <begin position="219"/>
        <end position="228"/>
    </location>
</feature>
<accession>T1FQV3</accession>
<protein>
    <submittedName>
        <fullName evidence="2 3">Uncharacterized protein</fullName>
    </submittedName>
</protein>
<feature type="region of interest" description="Disordered" evidence="1">
    <location>
        <begin position="148"/>
        <end position="171"/>
    </location>
</feature>
<dbReference type="Proteomes" id="UP000015101">
    <property type="component" value="Unassembled WGS sequence"/>
</dbReference>
<dbReference type="EMBL" id="KB097495">
    <property type="protein sequence ID" value="ESN96455.1"/>
    <property type="molecule type" value="Genomic_DNA"/>
</dbReference>
<dbReference type="KEGG" id="hro:HELRODRAFT_189249"/>
<gene>
    <name evidence="3" type="primary">20211200</name>
    <name evidence="2" type="ORF">HELRODRAFT_189249</name>
</gene>
<name>T1FQV3_HELRO</name>
<dbReference type="EMBL" id="AMQM01001392">
    <property type="status" value="NOT_ANNOTATED_CDS"/>
    <property type="molecule type" value="Genomic_DNA"/>
</dbReference>
<dbReference type="RefSeq" id="XP_009025617.1">
    <property type="nucleotide sequence ID" value="XM_009027369.1"/>
</dbReference>
<reference evidence="2 4" key="2">
    <citation type="journal article" date="2013" name="Nature">
        <title>Insights into bilaterian evolution from three spiralian genomes.</title>
        <authorList>
            <person name="Simakov O."/>
            <person name="Marletaz F."/>
            <person name="Cho S.J."/>
            <person name="Edsinger-Gonzales E."/>
            <person name="Havlak P."/>
            <person name="Hellsten U."/>
            <person name="Kuo D.H."/>
            <person name="Larsson T."/>
            <person name="Lv J."/>
            <person name="Arendt D."/>
            <person name="Savage R."/>
            <person name="Osoegawa K."/>
            <person name="de Jong P."/>
            <person name="Grimwood J."/>
            <person name="Chapman J.A."/>
            <person name="Shapiro H."/>
            <person name="Aerts A."/>
            <person name="Otillar R.P."/>
            <person name="Terry A.Y."/>
            <person name="Boore J.L."/>
            <person name="Grigoriev I.V."/>
            <person name="Lindberg D.R."/>
            <person name="Seaver E.C."/>
            <person name="Weisblat D.A."/>
            <person name="Putnam N.H."/>
            <person name="Rokhsar D.S."/>
        </authorList>
    </citation>
    <scope>NUCLEOTIDE SEQUENCE</scope>
</reference>
<dbReference type="EnsemblMetazoa" id="HelroT189249">
    <property type="protein sequence ID" value="HelroP189249"/>
    <property type="gene ID" value="HelroG189249"/>
</dbReference>
<evidence type="ECO:0000256" key="1">
    <source>
        <dbReference type="SAM" id="MobiDB-lite"/>
    </source>
</evidence>
<dbReference type="AlphaFoldDB" id="T1FQV3"/>
<dbReference type="GeneID" id="20211200"/>
<feature type="compositionally biased region" description="Polar residues" evidence="1">
    <location>
        <begin position="48"/>
        <end position="57"/>
    </location>
</feature>
<evidence type="ECO:0000313" key="3">
    <source>
        <dbReference type="EnsemblMetazoa" id="HelroP189249"/>
    </source>
</evidence>
<feature type="compositionally biased region" description="Low complexity" evidence="1">
    <location>
        <begin position="151"/>
        <end position="163"/>
    </location>
</feature>
<reference evidence="3" key="3">
    <citation type="submission" date="2015-06" db="UniProtKB">
        <authorList>
            <consortium name="EnsemblMetazoa"/>
        </authorList>
    </citation>
    <scope>IDENTIFICATION</scope>
</reference>
<evidence type="ECO:0000313" key="2">
    <source>
        <dbReference type="EMBL" id="ESN96455.1"/>
    </source>
</evidence>
<feature type="compositionally biased region" description="Polar residues" evidence="1">
    <location>
        <begin position="310"/>
        <end position="321"/>
    </location>
</feature>
<dbReference type="InParanoid" id="T1FQV3"/>
<keyword evidence="4" id="KW-1185">Reference proteome</keyword>
<feature type="region of interest" description="Disordered" evidence="1">
    <location>
        <begin position="214"/>
        <end position="256"/>
    </location>
</feature>
<dbReference type="CTD" id="20211200"/>
<reference evidence="4" key="1">
    <citation type="submission" date="2012-12" db="EMBL/GenBank/DDBJ databases">
        <authorList>
            <person name="Hellsten U."/>
            <person name="Grimwood J."/>
            <person name="Chapman J.A."/>
            <person name="Shapiro H."/>
            <person name="Aerts A."/>
            <person name="Otillar R.P."/>
            <person name="Terry A.Y."/>
            <person name="Boore J.L."/>
            <person name="Simakov O."/>
            <person name="Marletaz F."/>
            <person name="Cho S.-J."/>
            <person name="Edsinger-Gonzales E."/>
            <person name="Havlak P."/>
            <person name="Kuo D.-H."/>
            <person name="Larsson T."/>
            <person name="Lv J."/>
            <person name="Arendt D."/>
            <person name="Savage R."/>
            <person name="Osoegawa K."/>
            <person name="de Jong P."/>
            <person name="Lindberg D.R."/>
            <person name="Seaver E.C."/>
            <person name="Weisblat D.A."/>
            <person name="Putnam N.H."/>
            <person name="Grigoriev I.V."/>
            <person name="Rokhsar D.S."/>
        </authorList>
    </citation>
    <scope>NUCLEOTIDE SEQUENCE</scope>
</reference>
<dbReference type="HOGENOM" id="CLU_579071_0_0_1"/>
<proteinExistence type="predicted"/>
<feature type="region of interest" description="Disordered" evidence="1">
    <location>
        <begin position="283"/>
        <end position="327"/>
    </location>
</feature>
<sequence>MKFGDWELFRCLIEMLRNMEMQQLQQQQQHDPTSSSDMNQSLTATNLFNSANESTVTGREPSPKPRFQTNSASGVLESAAEKAKRLASDSCNTLAGNSMESMNNISSIGLFRSQQQQQQQQQPYIPSTTQMMKAISKEQEMDFKNFNISKQQQQQQQQLQQQQPIPPQSLSLFTKPQQNYQLSLQQQQLMRQDSFVNEVMMEAEALINIVEATGVETNSESDESEDGDAGAGEGGHRTGAISPIPEEDTLSNPIQTSSHSSFVSLAKHAVLSRQASQDSATNIGDRAFFVGPDNDSGESDSEEVERLSHKNSVMRRQQTTKSPHHSVAGDVAASVAASAAAAATTTTTGAGCIVIGNASSGINDANYQVNRDSKKTALKRPDLTRASTDSTAPLLNRTYSEDASHALVFNNSFAVSGLNGTDASEANNSGYKSAFVTLNSGIIFQPTSLKSDQKELENKDEQDSSYKITIDF</sequence>
<organism evidence="3 4">
    <name type="scientific">Helobdella robusta</name>
    <name type="common">Californian leech</name>
    <dbReference type="NCBI Taxonomy" id="6412"/>
    <lineage>
        <taxon>Eukaryota</taxon>
        <taxon>Metazoa</taxon>
        <taxon>Spiralia</taxon>
        <taxon>Lophotrochozoa</taxon>
        <taxon>Annelida</taxon>
        <taxon>Clitellata</taxon>
        <taxon>Hirudinea</taxon>
        <taxon>Rhynchobdellida</taxon>
        <taxon>Glossiphoniidae</taxon>
        <taxon>Helobdella</taxon>
    </lineage>
</organism>
<evidence type="ECO:0000313" key="4">
    <source>
        <dbReference type="Proteomes" id="UP000015101"/>
    </source>
</evidence>
<feature type="region of interest" description="Disordered" evidence="1">
    <location>
        <begin position="48"/>
        <end position="80"/>
    </location>
</feature>